<feature type="region of interest" description="Disordered" evidence="7">
    <location>
        <begin position="872"/>
        <end position="898"/>
    </location>
</feature>
<dbReference type="EMBL" id="KL596817">
    <property type="protein sequence ID" value="KER24242.1"/>
    <property type="molecule type" value="Genomic_DNA"/>
</dbReference>
<dbReference type="PROSITE" id="PS50010">
    <property type="entry name" value="DH_2"/>
    <property type="match status" value="1"/>
</dbReference>
<keyword evidence="13" id="KW-1185">Reference proteome</keyword>
<dbReference type="CDD" id="cd06503">
    <property type="entry name" value="ATP-synt_Fo_b"/>
    <property type="match status" value="1"/>
</dbReference>
<dbReference type="SMART" id="SM00027">
    <property type="entry name" value="EH"/>
    <property type="match status" value="2"/>
</dbReference>
<dbReference type="InterPro" id="IPR018247">
    <property type="entry name" value="EF_Hand_1_Ca_BS"/>
</dbReference>
<evidence type="ECO:0000313" key="13">
    <source>
        <dbReference type="Proteomes" id="UP000054324"/>
    </source>
</evidence>
<dbReference type="PROSITE" id="PS50002">
    <property type="entry name" value="SH3"/>
    <property type="match status" value="3"/>
</dbReference>
<dbReference type="InterPro" id="IPR000219">
    <property type="entry name" value="DH_dom"/>
</dbReference>
<dbReference type="GeneID" id="20328628"/>
<feature type="domain" description="DH" evidence="10">
    <location>
        <begin position="1042"/>
        <end position="1231"/>
    </location>
</feature>
<dbReference type="SUPFAM" id="SSF47473">
    <property type="entry name" value="EF-hand"/>
    <property type="match status" value="2"/>
</dbReference>
<feature type="region of interest" description="Disordered" evidence="7">
    <location>
        <begin position="1354"/>
        <end position="1373"/>
    </location>
</feature>
<dbReference type="Gene3D" id="1.10.287.1490">
    <property type="match status" value="1"/>
</dbReference>
<dbReference type="Proteomes" id="UP000054324">
    <property type="component" value="Unassembled WGS sequence"/>
</dbReference>
<evidence type="ECO:0000313" key="12">
    <source>
        <dbReference type="EMBL" id="KER24242.1"/>
    </source>
</evidence>
<dbReference type="Gene3D" id="1.20.900.10">
    <property type="entry name" value="Dbl homology (DH) domain"/>
    <property type="match status" value="1"/>
</dbReference>
<dbReference type="InterPro" id="IPR051480">
    <property type="entry name" value="Endocytic_GEF_Adapter"/>
</dbReference>
<keyword evidence="4" id="KW-0106">Calcium</keyword>
<organism evidence="12 13">
    <name type="scientific">Opisthorchis viverrini</name>
    <name type="common">Southeast Asian liver fluke</name>
    <dbReference type="NCBI Taxonomy" id="6198"/>
    <lineage>
        <taxon>Eukaryota</taxon>
        <taxon>Metazoa</taxon>
        <taxon>Spiralia</taxon>
        <taxon>Lophotrochozoa</taxon>
        <taxon>Platyhelminthes</taxon>
        <taxon>Trematoda</taxon>
        <taxon>Digenea</taxon>
        <taxon>Opisthorchiida</taxon>
        <taxon>Opisthorchiata</taxon>
        <taxon>Opisthorchiidae</taxon>
        <taxon>Opisthorchis</taxon>
    </lineage>
</organism>
<evidence type="ECO:0000256" key="2">
    <source>
        <dbReference type="ARBA" id="ARBA00022443"/>
    </source>
</evidence>
<dbReference type="Gene3D" id="2.30.29.30">
    <property type="entry name" value="Pleckstrin-homology domain (PH domain)/Phosphotyrosine-binding domain (PTB)"/>
    <property type="match status" value="1"/>
</dbReference>
<dbReference type="PANTHER" id="PTHR46006:SF6">
    <property type="entry name" value="INTERSECTIN-2 ISOFORM X1"/>
    <property type="match status" value="1"/>
</dbReference>
<dbReference type="CDD" id="cd11839">
    <property type="entry name" value="SH3_Intersectin_4"/>
    <property type="match status" value="1"/>
</dbReference>
<feature type="domain" description="EH" evidence="11">
    <location>
        <begin position="137"/>
        <end position="242"/>
    </location>
</feature>
<dbReference type="Gene3D" id="2.30.30.40">
    <property type="entry name" value="SH3 Domains"/>
    <property type="match status" value="3"/>
</dbReference>
<evidence type="ECO:0000259" key="9">
    <source>
        <dbReference type="PROSITE" id="PS50002"/>
    </source>
</evidence>
<dbReference type="Pfam" id="PF16652">
    <property type="entry name" value="PH_13"/>
    <property type="match status" value="1"/>
</dbReference>
<dbReference type="OrthoDB" id="2015333at2759"/>
<dbReference type="GO" id="GO:0005085">
    <property type="term" value="F:guanyl-nucleotide exchange factor activity"/>
    <property type="evidence" value="ECO:0007669"/>
    <property type="project" value="InterPro"/>
</dbReference>
<dbReference type="SUPFAM" id="SSF48065">
    <property type="entry name" value="DBL homology domain (DH-domain)"/>
    <property type="match status" value="1"/>
</dbReference>
<feature type="non-terminal residue" evidence="12">
    <location>
        <position position="1"/>
    </location>
</feature>
<dbReference type="CDD" id="cd00052">
    <property type="entry name" value="EH"/>
    <property type="match status" value="1"/>
</dbReference>
<dbReference type="Pfam" id="PF14604">
    <property type="entry name" value="SH3_9"/>
    <property type="match status" value="1"/>
</dbReference>
<dbReference type="GO" id="GO:0035025">
    <property type="term" value="P:positive regulation of Rho protein signal transduction"/>
    <property type="evidence" value="ECO:0007669"/>
    <property type="project" value="TreeGrafter"/>
</dbReference>
<evidence type="ECO:0000256" key="8">
    <source>
        <dbReference type="SAM" id="Phobius"/>
    </source>
</evidence>
<evidence type="ECO:0008006" key="14">
    <source>
        <dbReference type="Google" id="ProtNLM"/>
    </source>
</evidence>
<reference evidence="12 13" key="1">
    <citation type="submission" date="2013-11" db="EMBL/GenBank/DDBJ databases">
        <title>Opisthorchis viverrini - life in the bile duct.</title>
        <authorList>
            <person name="Young N.D."/>
            <person name="Nagarajan N."/>
            <person name="Lin S.J."/>
            <person name="Korhonen P.K."/>
            <person name="Jex A.R."/>
            <person name="Hall R.S."/>
            <person name="Safavi-Hemami H."/>
            <person name="Kaewkong W."/>
            <person name="Bertrand D."/>
            <person name="Gao S."/>
            <person name="Seet Q."/>
            <person name="Wongkham S."/>
            <person name="Teh B.T."/>
            <person name="Wongkham C."/>
            <person name="Intapan P.M."/>
            <person name="Maleewong W."/>
            <person name="Yang X."/>
            <person name="Hu M."/>
            <person name="Wang Z."/>
            <person name="Hofmann A."/>
            <person name="Sternberg P.W."/>
            <person name="Tan P."/>
            <person name="Wang J."/>
            <person name="Gasser R.B."/>
        </authorList>
    </citation>
    <scope>NUCLEOTIDE SEQUENCE [LARGE SCALE GENOMIC DNA]</scope>
</reference>
<evidence type="ECO:0000259" key="11">
    <source>
        <dbReference type="PROSITE" id="PS50031"/>
    </source>
</evidence>
<dbReference type="KEGG" id="ovi:T265_14462"/>
<keyword evidence="8" id="KW-0812">Transmembrane</keyword>
<dbReference type="InterPro" id="IPR001849">
    <property type="entry name" value="PH_domain"/>
</dbReference>
<feature type="compositionally biased region" description="Polar residues" evidence="7">
    <location>
        <begin position="746"/>
        <end position="756"/>
    </location>
</feature>
<keyword evidence="2 5" id="KW-0728">SH3 domain</keyword>
<evidence type="ECO:0000256" key="4">
    <source>
        <dbReference type="ARBA" id="ARBA00022837"/>
    </source>
</evidence>
<evidence type="ECO:0000256" key="1">
    <source>
        <dbReference type="ARBA" id="ARBA00004496"/>
    </source>
</evidence>
<dbReference type="InterPro" id="IPR001452">
    <property type="entry name" value="SH3_domain"/>
</dbReference>
<dbReference type="STRING" id="6198.A0A074ZF36"/>
<dbReference type="InterPro" id="IPR011993">
    <property type="entry name" value="PH-like_dom_sf"/>
</dbReference>
<feature type="compositionally biased region" description="Low complexity" evidence="7">
    <location>
        <begin position="757"/>
        <end position="775"/>
    </location>
</feature>
<dbReference type="Pfam" id="PF07850">
    <property type="entry name" value="Renin_r"/>
    <property type="match status" value="1"/>
</dbReference>
<dbReference type="GO" id="GO:0005737">
    <property type="term" value="C:cytoplasm"/>
    <property type="evidence" value="ECO:0007669"/>
    <property type="project" value="UniProtKB-SubCell"/>
</dbReference>
<proteinExistence type="predicted"/>
<dbReference type="PROSITE" id="PS50031">
    <property type="entry name" value="EH"/>
    <property type="match status" value="1"/>
</dbReference>
<keyword evidence="8" id="KW-1133">Transmembrane helix</keyword>
<dbReference type="PANTHER" id="PTHR46006">
    <property type="entry name" value="RHO GUANINE NUCLEOTIDE EXCHANGE FACTOR AT 64C, ISOFORM A"/>
    <property type="match status" value="1"/>
</dbReference>
<feature type="domain" description="SH3" evidence="9">
    <location>
        <begin position="781"/>
        <end position="845"/>
    </location>
</feature>
<feature type="region of interest" description="Disordered" evidence="7">
    <location>
        <begin position="746"/>
        <end position="776"/>
    </location>
</feature>
<dbReference type="SMART" id="SM00326">
    <property type="entry name" value="SH3"/>
    <property type="match status" value="3"/>
</dbReference>
<feature type="compositionally biased region" description="Polar residues" evidence="7">
    <location>
        <begin position="279"/>
        <end position="290"/>
    </location>
</feature>
<dbReference type="InterPro" id="IPR056780">
    <property type="entry name" value="Renin_r_C"/>
</dbReference>
<keyword evidence="6" id="KW-0175">Coiled coil</keyword>
<feature type="compositionally biased region" description="Polar residues" evidence="7">
    <location>
        <begin position="114"/>
        <end position="125"/>
    </location>
</feature>
<feature type="transmembrane region" description="Helical" evidence="8">
    <location>
        <begin position="1651"/>
        <end position="1671"/>
    </location>
</feature>
<dbReference type="Pfam" id="PF00018">
    <property type="entry name" value="SH3_1"/>
    <property type="match status" value="1"/>
</dbReference>
<dbReference type="RefSeq" id="XP_009172015.1">
    <property type="nucleotide sequence ID" value="XM_009173751.1"/>
</dbReference>
<sequence>RNCYDISSGFLDEEDPPLQTIFSLPISENGSLADMDADGKLDKKEFSIAMFLIKKKLEGMQLPPTLPTGLKNDPQPVFIPSSSPSLSRSSVLDTPVGLPSSKPSLNGLAPSVSPVPTDSNVSSDLNEPHNWTIGPNSRPKYRLLFNQHDRAKRGFITGVEARGVFLQSGLSQQILAHIWWVLFVFVTIQPFPDDRSLADLDKDGNLNCDEFCIAAFLIDKALAGVQLPATLPSGLYPSQAIMVILFQRVLCRFYAPLANAHSVSQCSGSISLQLRAGRQTPSSLQPTQPASEDEGKAPALSFEDKRRENFLQGQVELDRRKQELAEQLRQEEEARLEKERQEQERLEKLRLEKEREKALETERQAERLRELEAQREVRRRQAVEARTKAWRAAEAQRQLEAEKQRVEALQKEKCQASALLEQAIAHRASLIESASSQEQRKRELETRLFVASAEVDAHKSAINDMRGKRDTYERDIRELTEQVEAAKAELSRWQREREQLSLRVSTGVDTNPTAEQCKTLRASSDLRRASIQRLESQLAELDEGMTRQGEQLASRRNTVTELEKRSCQLDVEVARLRQKLEGQFRSYLTLKNPGNVEKLFDGLGSLETGDQTEQYEVMFDFTARHPDELSLSTGALVQIVSEPPFPVAAGWLYGESNGMKGLFPESYVRKRVTGKIDPFDPFGVHKATTNSISSISLSDCDFHSGYFQELSAVKTLSSASPPLKSTEQVVLPNPTPPINTTIATTMSSQSDTELTVSASKSGSPAPGSGQASPSSHITITTKPEFARVIAPYTATAVGQLSLQPGQVVQLRKRSAKGWWEGELQQRGRVRQFGWFPADYVKVISASSLNGSQAVPGPLKTAARSTTDSCSSITTTVSTSEAPTGTTLTHTTTSPKMPTTEPPIPAISTVPSQSAQPTQPTQTAIGNRSVEMMQAIFSYRAAHADELTFEEGSVITVLGRDEPEWWRGRLQSSGAEGLFPVNYVRPYTQPVPGAPSKQPVPHGPTTTGTVSLSAFVSTANTKHATESCTVESTAKLDGSREHKRNLAIFELLQTEEIYASDLLKLQTMVIFPISLPELILLFMSTCKMDVCIYLTRVTPSLSIPLSSALQQQMDVAGSPEVNNSPIPIGKVFLQQLPKFSAFRHYCKHQESAIQTLQHLLIVVPQLKMVLLQCEHGNLPLSSYLLKPIQRLTRYGLFLQRILADTAPFHPDYESTLQANERLTRVLSSINTTVGCYTRKNHIRWLQNHLLGESVSLNWLLAPHRPKMLHYGTLYKPKSNRELVAFLFDSHLLLAVPNPPLVGRSFEFPSVFFGSNVTLKVYRQPIALGEVVVSAGTSISNVQVDKLFRSLSVLSPTESDPTDLHGRLRSSQSSLDVASPGTHLVRAPSFLTPLQPVFSLFSRNNPNEPLIRLKTRAVKERTILSPQFIVFVLFFQGSMDFAHLEGHSKVPQAFIVSDAITEPCYSASHLVVPSAPMSAMSPILPFSGERNSRSWNLRTLAAFDALFEIAVDDQARQTFRYSQDQQLSTTTVPVRIRFVCPGDSFLNIWAYDISTQAELGRQKVPLARLLDSARSTADQRATKHIITMSNSTIGLQIELQLERTTDLWDSYCILLSMNHVDEKSGTSHKDPAVVTELNLAPDVGDEYPVLFQIMLWTSVALILVIWGVSWGIWNMDPGHDGIIYRGTAVRPKRD</sequence>
<feature type="coiled-coil region" evidence="6">
    <location>
        <begin position="314"/>
        <end position="503"/>
    </location>
</feature>
<feature type="region of interest" description="Disordered" evidence="7">
    <location>
        <begin position="277"/>
        <end position="302"/>
    </location>
</feature>
<dbReference type="Pfam" id="PF12763">
    <property type="entry name" value="EH"/>
    <property type="match status" value="1"/>
</dbReference>
<dbReference type="InterPro" id="IPR011992">
    <property type="entry name" value="EF-hand-dom_pair"/>
</dbReference>
<protein>
    <recommendedName>
        <fullName evidence="14">SH3 domain protein</fullName>
    </recommendedName>
</protein>
<comment type="subcellular location">
    <subcellularLocation>
        <location evidence="1">Cytoplasm</location>
    </subcellularLocation>
</comment>
<dbReference type="InterPro" id="IPR000261">
    <property type="entry name" value="EH_dom"/>
</dbReference>
<dbReference type="SUPFAM" id="SSF50044">
    <property type="entry name" value="SH3-domain"/>
    <property type="match status" value="3"/>
</dbReference>
<dbReference type="InterPro" id="IPR035899">
    <property type="entry name" value="DBL_dom_sf"/>
</dbReference>
<dbReference type="InterPro" id="IPR036028">
    <property type="entry name" value="SH3-like_dom_sf"/>
</dbReference>
<feature type="compositionally biased region" description="Low complexity" evidence="7">
    <location>
        <begin position="80"/>
        <end position="90"/>
    </location>
</feature>
<feature type="region of interest" description="Disordered" evidence="7">
    <location>
        <begin position="64"/>
        <end position="132"/>
    </location>
</feature>
<dbReference type="PRINTS" id="PR00452">
    <property type="entry name" value="SH3DOMAIN"/>
</dbReference>
<feature type="domain" description="SH3" evidence="9">
    <location>
        <begin position="610"/>
        <end position="673"/>
    </location>
</feature>
<dbReference type="PROSITE" id="PS00018">
    <property type="entry name" value="EF_HAND_1"/>
    <property type="match status" value="2"/>
</dbReference>
<evidence type="ECO:0000256" key="3">
    <source>
        <dbReference type="ARBA" id="ARBA00022490"/>
    </source>
</evidence>
<evidence type="ECO:0000256" key="7">
    <source>
        <dbReference type="SAM" id="MobiDB-lite"/>
    </source>
</evidence>
<dbReference type="Gene3D" id="1.10.238.10">
    <property type="entry name" value="EF-hand"/>
    <property type="match status" value="2"/>
</dbReference>
<dbReference type="Pfam" id="PF07653">
    <property type="entry name" value="SH3_2"/>
    <property type="match status" value="1"/>
</dbReference>
<name>A0A074ZF36_OPIVI</name>
<dbReference type="SMART" id="SM00325">
    <property type="entry name" value="RhoGEF"/>
    <property type="match status" value="1"/>
</dbReference>
<keyword evidence="8" id="KW-0472">Membrane</keyword>
<keyword evidence="3" id="KW-0963">Cytoplasm</keyword>
<dbReference type="CTD" id="20328628"/>
<dbReference type="CDD" id="cd00160">
    <property type="entry name" value="RhoGEF"/>
    <property type="match status" value="1"/>
</dbReference>
<evidence type="ECO:0000256" key="5">
    <source>
        <dbReference type="PROSITE-ProRule" id="PRU00192"/>
    </source>
</evidence>
<evidence type="ECO:0000256" key="6">
    <source>
        <dbReference type="SAM" id="Coils"/>
    </source>
</evidence>
<evidence type="ECO:0000259" key="10">
    <source>
        <dbReference type="PROSITE" id="PS50010"/>
    </source>
</evidence>
<dbReference type="Pfam" id="PF00621">
    <property type="entry name" value="RhoGEF"/>
    <property type="match status" value="1"/>
</dbReference>
<feature type="domain" description="SH3" evidence="9">
    <location>
        <begin position="927"/>
        <end position="988"/>
    </location>
</feature>
<gene>
    <name evidence="12" type="ORF">T265_14462</name>
</gene>
<accession>A0A074ZF36</accession>